<name>A0A4Z0R2A1_9FIRM</name>
<dbReference type="EMBL" id="SPQQ01000007">
    <property type="protein sequence ID" value="TGE36495.1"/>
    <property type="molecule type" value="Genomic_DNA"/>
</dbReference>
<protein>
    <submittedName>
        <fullName evidence="2">Uncharacterized protein</fullName>
    </submittedName>
</protein>
<gene>
    <name evidence="2" type="ORF">E4K67_18745</name>
</gene>
<keyword evidence="1" id="KW-1133">Transmembrane helix</keyword>
<organism evidence="2 3">
    <name type="scientific">Desulfosporosinus fructosivorans</name>
    <dbReference type="NCBI Taxonomy" id="2018669"/>
    <lineage>
        <taxon>Bacteria</taxon>
        <taxon>Bacillati</taxon>
        <taxon>Bacillota</taxon>
        <taxon>Clostridia</taxon>
        <taxon>Eubacteriales</taxon>
        <taxon>Desulfitobacteriaceae</taxon>
        <taxon>Desulfosporosinus</taxon>
    </lineage>
</organism>
<evidence type="ECO:0000313" key="3">
    <source>
        <dbReference type="Proteomes" id="UP000298460"/>
    </source>
</evidence>
<dbReference type="OrthoDB" id="1796232at2"/>
<keyword evidence="3" id="KW-1185">Reference proteome</keyword>
<comment type="caution">
    <text evidence="2">The sequence shown here is derived from an EMBL/GenBank/DDBJ whole genome shotgun (WGS) entry which is preliminary data.</text>
</comment>
<sequence>MEKASKKRFLKWSNIIATIATTVLALTALITVYLTVAAWKAQQETARPYFILRESPIVNLGTELSFELKFTNVGMHPANDLSSETIVFDDRLTGKPILYDESAIVNEIPKDASSSLVMTVPSDEIYPKQFNINPHYVVVDLQYTDPILKKSYNQQIYLKWTGVQEEKLQPTVHVKVEEKGKIEDYLKNSGIDLKKDSVTNG</sequence>
<dbReference type="AlphaFoldDB" id="A0A4Z0R2A1"/>
<keyword evidence="1" id="KW-0812">Transmembrane</keyword>
<evidence type="ECO:0000313" key="2">
    <source>
        <dbReference type="EMBL" id="TGE36495.1"/>
    </source>
</evidence>
<dbReference type="RefSeq" id="WP_135549532.1">
    <property type="nucleotide sequence ID" value="NZ_SPQQ01000007.1"/>
</dbReference>
<feature type="transmembrane region" description="Helical" evidence="1">
    <location>
        <begin position="12"/>
        <end position="39"/>
    </location>
</feature>
<keyword evidence="1" id="KW-0472">Membrane</keyword>
<reference evidence="2 3" key="1">
    <citation type="submission" date="2019-03" db="EMBL/GenBank/DDBJ databases">
        <title>Draft Genome Sequence of Desulfosporosinus fructosivorans Strain 63.6F, Isolated from Marine Sediment in the Baltic Sea.</title>
        <authorList>
            <person name="Hausmann B."/>
            <person name="Vandieken V."/>
            <person name="Pjevac P."/>
            <person name="Schreck K."/>
            <person name="Herbold C.W."/>
            <person name="Loy A."/>
        </authorList>
    </citation>
    <scope>NUCLEOTIDE SEQUENCE [LARGE SCALE GENOMIC DNA]</scope>
    <source>
        <strain evidence="2 3">63.6F</strain>
    </source>
</reference>
<evidence type="ECO:0000256" key="1">
    <source>
        <dbReference type="SAM" id="Phobius"/>
    </source>
</evidence>
<accession>A0A4Z0R2A1</accession>
<proteinExistence type="predicted"/>
<dbReference type="Proteomes" id="UP000298460">
    <property type="component" value="Unassembled WGS sequence"/>
</dbReference>